<keyword evidence="2" id="KW-1185">Reference proteome</keyword>
<evidence type="ECO:0000313" key="1">
    <source>
        <dbReference type="EMBL" id="KAF6324951.1"/>
    </source>
</evidence>
<dbReference type="Proteomes" id="UP000527355">
    <property type="component" value="Unassembled WGS sequence"/>
</dbReference>
<name>A0A7J7VIV4_MYOMY</name>
<reference evidence="1 2" key="1">
    <citation type="journal article" date="2020" name="Nature">
        <title>Six reference-quality genomes reveal evolution of bat adaptations.</title>
        <authorList>
            <person name="Jebb D."/>
            <person name="Huang Z."/>
            <person name="Pippel M."/>
            <person name="Hughes G.M."/>
            <person name="Lavrichenko K."/>
            <person name="Devanna P."/>
            <person name="Winkler S."/>
            <person name="Jermiin L.S."/>
            <person name="Skirmuntt E.C."/>
            <person name="Katzourakis A."/>
            <person name="Burkitt-Gray L."/>
            <person name="Ray D.A."/>
            <person name="Sullivan K.A.M."/>
            <person name="Roscito J.G."/>
            <person name="Kirilenko B.M."/>
            <person name="Davalos L.M."/>
            <person name="Corthals A.P."/>
            <person name="Power M.L."/>
            <person name="Jones G."/>
            <person name="Ransome R.D."/>
            <person name="Dechmann D.K.N."/>
            <person name="Locatelli A.G."/>
            <person name="Puechmaille S.J."/>
            <person name="Fedrigo O."/>
            <person name="Jarvis E.D."/>
            <person name="Hiller M."/>
            <person name="Vernes S.C."/>
            <person name="Myers E.W."/>
            <person name="Teeling E.C."/>
        </authorList>
    </citation>
    <scope>NUCLEOTIDE SEQUENCE [LARGE SCALE GENOMIC DNA]</scope>
    <source>
        <strain evidence="1">MMyoMyo1</strain>
        <tissue evidence="1">Flight muscle</tissue>
    </source>
</reference>
<proteinExistence type="predicted"/>
<accession>A0A7J7VIV4</accession>
<comment type="caution">
    <text evidence="1">The sequence shown here is derived from an EMBL/GenBank/DDBJ whole genome shotgun (WGS) entry which is preliminary data.</text>
</comment>
<evidence type="ECO:0000313" key="2">
    <source>
        <dbReference type="Proteomes" id="UP000527355"/>
    </source>
</evidence>
<dbReference type="AlphaFoldDB" id="A0A7J7VIV4"/>
<sequence>MCCLPTVPLCPQGRRRWKAHCARGRAPALTLTLPAPPFPEAAQWLSLPSLEPTRADPHPLLLLLWGIWVQPRVGGLFSPPPTQDPSPWPSGTASSCKKNLCSLPDKPCPVCCLACPTCALPSSLYLSPWVAS</sequence>
<organism evidence="1 2">
    <name type="scientific">Myotis myotis</name>
    <name type="common">Greater mouse-eared bat</name>
    <name type="synonym">Vespertilio myotis</name>
    <dbReference type="NCBI Taxonomy" id="51298"/>
    <lineage>
        <taxon>Eukaryota</taxon>
        <taxon>Metazoa</taxon>
        <taxon>Chordata</taxon>
        <taxon>Craniata</taxon>
        <taxon>Vertebrata</taxon>
        <taxon>Euteleostomi</taxon>
        <taxon>Mammalia</taxon>
        <taxon>Eutheria</taxon>
        <taxon>Laurasiatheria</taxon>
        <taxon>Chiroptera</taxon>
        <taxon>Yangochiroptera</taxon>
        <taxon>Vespertilionidae</taxon>
        <taxon>Myotis</taxon>
    </lineage>
</organism>
<protein>
    <submittedName>
        <fullName evidence="1">Uncharacterized protein</fullName>
    </submittedName>
</protein>
<dbReference type="EMBL" id="JABWUV010000010">
    <property type="protein sequence ID" value="KAF6324951.1"/>
    <property type="molecule type" value="Genomic_DNA"/>
</dbReference>
<gene>
    <name evidence="1" type="ORF">mMyoMyo1_008387</name>
</gene>